<dbReference type="Gene3D" id="2.60.40.790">
    <property type="match status" value="1"/>
</dbReference>
<dbReference type="Pfam" id="PF00011">
    <property type="entry name" value="HSP20"/>
    <property type="match status" value="1"/>
</dbReference>
<accession>A0ABM3GTW0</accession>
<dbReference type="SUPFAM" id="SSF49764">
    <property type="entry name" value="HSP20-like chaperones"/>
    <property type="match status" value="1"/>
</dbReference>
<comment type="similarity">
    <text evidence="1 2">Belongs to the small heat shock protein (HSP20) family.</text>
</comment>
<feature type="compositionally biased region" description="Gly residues" evidence="3">
    <location>
        <begin position="103"/>
        <end position="119"/>
    </location>
</feature>
<name>A0ABM3GTW0_9MYRT</name>
<proteinExistence type="inferred from homology"/>
<sequence length="166" mass="18047">MPNLTSWGLKLLRLSSQISTNFHAGFKKEQLRVQTSSAGDLTVTGECPLNDQRWSRFRKQFKLPKEYKLDETRAKLAGGVLHVIVPKKTPPQAADVTRENPQTGGGLGRSGSGTTPGGMNDGMLWLRTSSWGLGIDKKRALMALAVVAALVGVGVGGFLIWRYLII</sequence>
<dbReference type="Proteomes" id="UP000827889">
    <property type="component" value="Chromosome 10"/>
</dbReference>
<keyword evidence="6" id="KW-1185">Reference proteome</keyword>
<organism evidence="6 7">
    <name type="scientific">Rhodamnia argentea</name>
    <dbReference type="NCBI Taxonomy" id="178133"/>
    <lineage>
        <taxon>Eukaryota</taxon>
        <taxon>Viridiplantae</taxon>
        <taxon>Streptophyta</taxon>
        <taxon>Embryophyta</taxon>
        <taxon>Tracheophyta</taxon>
        <taxon>Spermatophyta</taxon>
        <taxon>Magnoliopsida</taxon>
        <taxon>eudicotyledons</taxon>
        <taxon>Gunneridae</taxon>
        <taxon>Pentapetalae</taxon>
        <taxon>rosids</taxon>
        <taxon>malvids</taxon>
        <taxon>Myrtales</taxon>
        <taxon>Myrtaceae</taxon>
        <taxon>Myrtoideae</taxon>
        <taxon>Myrteae</taxon>
        <taxon>Australasian group</taxon>
        <taxon>Rhodamnia</taxon>
    </lineage>
</organism>
<keyword evidence="4" id="KW-1133">Transmembrane helix</keyword>
<evidence type="ECO:0000256" key="2">
    <source>
        <dbReference type="RuleBase" id="RU003616"/>
    </source>
</evidence>
<keyword evidence="4" id="KW-0472">Membrane</keyword>
<dbReference type="CDD" id="cd06464">
    <property type="entry name" value="ACD_sHsps-like"/>
    <property type="match status" value="1"/>
</dbReference>
<protein>
    <submittedName>
        <fullName evidence="7">Uncharacterized protein LOC115732528</fullName>
    </submittedName>
</protein>
<evidence type="ECO:0000313" key="7">
    <source>
        <dbReference type="RefSeq" id="XP_048127793.1"/>
    </source>
</evidence>
<evidence type="ECO:0000256" key="3">
    <source>
        <dbReference type="SAM" id="MobiDB-lite"/>
    </source>
</evidence>
<dbReference type="InterPro" id="IPR008978">
    <property type="entry name" value="HSP20-like_chaperone"/>
</dbReference>
<evidence type="ECO:0000259" key="5">
    <source>
        <dbReference type="PROSITE" id="PS01031"/>
    </source>
</evidence>
<reference evidence="7" key="1">
    <citation type="submission" date="2025-08" db="UniProtKB">
        <authorList>
            <consortium name="RefSeq"/>
        </authorList>
    </citation>
    <scope>IDENTIFICATION</scope>
    <source>
        <tissue evidence="7">Leaf</tissue>
    </source>
</reference>
<gene>
    <name evidence="7" type="primary">LOC115732528</name>
</gene>
<keyword evidence="4" id="KW-0812">Transmembrane</keyword>
<evidence type="ECO:0000256" key="1">
    <source>
        <dbReference type="PROSITE-ProRule" id="PRU00285"/>
    </source>
</evidence>
<feature type="region of interest" description="Disordered" evidence="3">
    <location>
        <begin position="90"/>
        <end position="119"/>
    </location>
</feature>
<dbReference type="PROSITE" id="PS01031">
    <property type="entry name" value="SHSP"/>
    <property type="match status" value="1"/>
</dbReference>
<feature type="transmembrane region" description="Helical" evidence="4">
    <location>
        <begin position="140"/>
        <end position="164"/>
    </location>
</feature>
<dbReference type="GeneID" id="115732528"/>
<evidence type="ECO:0000313" key="6">
    <source>
        <dbReference type="Proteomes" id="UP000827889"/>
    </source>
</evidence>
<dbReference type="RefSeq" id="XP_048127793.1">
    <property type="nucleotide sequence ID" value="XM_048271836.1"/>
</dbReference>
<evidence type="ECO:0000256" key="4">
    <source>
        <dbReference type="SAM" id="Phobius"/>
    </source>
</evidence>
<feature type="domain" description="SHSP" evidence="5">
    <location>
        <begin position="1"/>
        <end position="103"/>
    </location>
</feature>
<dbReference type="InterPro" id="IPR002068">
    <property type="entry name" value="A-crystallin/Hsp20_dom"/>
</dbReference>